<accession>A0ABY9CP60</accession>
<name>A0ABY9CP60_VITVI</name>
<protein>
    <recommendedName>
        <fullName evidence="1">26S proteasome regulatory subunit RPN2 C-terminal domain-containing protein</fullName>
    </recommendedName>
</protein>
<evidence type="ECO:0000259" key="1">
    <source>
        <dbReference type="Pfam" id="PF18004"/>
    </source>
</evidence>
<proteinExistence type="predicted"/>
<keyword evidence="3" id="KW-1185">Reference proteome</keyword>
<sequence>MKIPAKGRKCLFKVKSLVSVLLTQGISFGKWLSSSPSEKKPEPEASFEILTNLVRVVPAQEKFIKFLEESRYVPGVKLRKKKKICICVELVQHD</sequence>
<organism evidence="2 3">
    <name type="scientific">Vitis vinifera</name>
    <name type="common">Grape</name>
    <dbReference type="NCBI Taxonomy" id="29760"/>
    <lineage>
        <taxon>Eukaryota</taxon>
        <taxon>Viridiplantae</taxon>
        <taxon>Streptophyta</taxon>
        <taxon>Embryophyta</taxon>
        <taxon>Tracheophyta</taxon>
        <taxon>Spermatophyta</taxon>
        <taxon>Magnoliopsida</taxon>
        <taxon>eudicotyledons</taxon>
        <taxon>Gunneridae</taxon>
        <taxon>Pentapetalae</taxon>
        <taxon>rosids</taxon>
        <taxon>Vitales</taxon>
        <taxon>Vitaceae</taxon>
        <taxon>Viteae</taxon>
        <taxon>Vitis</taxon>
    </lineage>
</organism>
<dbReference type="Pfam" id="PF18004">
    <property type="entry name" value="RPN2_C"/>
    <property type="match status" value="1"/>
</dbReference>
<gene>
    <name evidence="2" type="ORF">VitviT2T_015876</name>
</gene>
<dbReference type="EMBL" id="CP126657">
    <property type="protein sequence ID" value="WJZ97257.1"/>
    <property type="molecule type" value="Genomic_DNA"/>
</dbReference>
<evidence type="ECO:0000313" key="2">
    <source>
        <dbReference type="EMBL" id="WJZ97257.1"/>
    </source>
</evidence>
<feature type="domain" description="26S proteasome regulatory subunit RPN2 C-terminal" evidence="1">
    <location>
        <begin position="37"/>
        <end position="82"/>
    </location>
</feature>
<dbReference type="InterPro" id="IPR040623">
    <property type="entry name" value="RPN2_C"/>
</dbReference>
<evidence type="ECO:0000313" key="3">
    <source>
        <dbReference type="Proteomes" id="UP001227230"/>
    </source>
</evidence>
<reference evidence="2 3" key="1">
    <citation type="journal article" date="2023" name="Hortic Res">
        <title>The complete reference genome for grapevine (Vitis vinifera L.) genetics and breeding.</title>
        <authorList>
            <person name="Shi X."/>
            <person name="Cao S."/>
            <person name="Wang X."/>
            <person name="Huang S."/>
            <person name="Wang Y."/>
            <person name="Liu Z."/>
            <person name="Liu W."/>
            <person name="Leng X."/>
            <person name="Peng Y."/>
            <person name="Wang N."/>
            <person name="Wang Y."/>
            <person name="Ma Z."/>
            <person name="Xu X."/>
            <person name="Zhang F."/>
            <person name="Xue H."/>
            <person name="Zhong H."/>
            <person name="Wang Y."/>
            <person name="Zhang K."/>
            <person name="Velt A."/>
            <person name="Avia K."/>
            <person name="Holtgrawe D."/>
            <person name="Grimplet J."/>
            <person name="Matus J.T."/>
            <person name="Ware D."/>
            <person name="Wu X."/>
            <person name="Wang H."/>
            <person name="Liu C."/>
            <person name="Fang Y."/>
            <person name="Rustenholz C."/>
            <person name="Cheng Z."/>
            <person name="Xiao H."/>
            <person name="Zhou Y."/>
        </authorList>
    </citation>
    <scope>NUCLEOTIDE SEQUENCE [LARGE SCALE GENOMIC DNA]</scope>
    <source>
        <strain evidence="3">cv. Pinot noir / PN40024</strain>
        <tissue evidence="2">Leaf</tissue>
    </source>
</reference>
<dbReference type="Proteomes" id="UP001227230">
    <property type="component" value="Chromosome 10"/>
</dbReference>